<keyword evidence="6" id="KW-0479">Metal-binding</keyword>
<comment type="function">
    <text evidence="14">Component of a retrotranslocation channel required for peroxisome organization by mediating export of the PEX5 receptor from peroxisomes to the cytosol, thereby promoting PEX5 recycling. The retrotranslocation channel is composed of PEX2, PEX10 and PEX12; each subunit contributing transmembrane segments that coassemble into an open channel that specifically allows the passage of PEX5 through the peroxisomal membrane. PEX12 also regulates PEX5 recycling by activating the E3 ubiquitin-protein ligase activity of PEX10. When PEX5 recycling is compromised, PEX12 stimulates PEX10-mediated polyubiquitination of PEX5, leading to its subsequent degradation.</text>
</comment>
<keyword evidence="13 15" id="KW-0576">Peroxisome</keyword>
<dbReference type="GO" id="GO:1990429">
    <property type="term" value="C:peroxisomal importomer complex"/>
    <property type="evidence" value="ECO:0007669"/>
    <property type="project" value="TreeGrafter"/>
</dbReference>
<name>A0A8T2R7A3_CERRI</name>
<dbReference type="AlphaFoldDB" id="A0A8T2R7A3"/>
<evidence type="ECO:0000256" key="9">
    <source>
        <dbReference type="ARBA" id="ARBA00022833"/>
    </source>
</evidence>
<dbReference type="PANTHER" id="PTHR12888">
    <property type="entry name" value="PEROXISOME ASSEMBLY PROTEIN 12 PEROXIN-12"/>
    <property type="match status" value="1"/>
</dbReference>
<dbReference type="EMBL" id="CM035434">
    <property type="protein sequence ID" value="KAH7291465.1"/>
    <property type="molecule type" value="Genomic_DNA"/>
</dbReference>
<keyword evidence="9" id="KW-0862">Zinc</keyword>
<dbReference type="Gene3D" id="3.30.40.10">
    <property type="entry name" value="Zinc/RING finger domain, C3HC4 (zinc finger)"/>
    <property type="match status" value="1"/>
</dbReference>
<comment type="pathway">
    <text evidence="2">Protein modification; protein ubiquitination.</text>
</comment>
<evidence type="ECO:0000256" key="1">
    <source>
        <dbReference type="ARBA" id="ARBA00004585"/>
    </source>
</evidence>
<keyword evidence="4" id="KW-0813">Transport</keyword>
<dbReference type="GO" id="GO:0005778">
    <property type="term" value="C:peroxisomal membrane"/>
    <property type="evidence" value="ECO:0007669"/>
    <property type="project" value="UniProtKB-SubCell"/>
</dbReference>
<dbReference type="Proteomes" id="UP000825935">
    <property type="component" value="Chromosome 29"/>
</dbReference>
<dbReference type="SUPFAM" id="SSF57850">
    <property type="entry name" value="RING/U-box"/>
    <property type="match status" value="1"/>
</dbReference>
<protein>
    <recommendedName>
        <fullName evidence="15">Peroxisome biogenesis protein 12</fullName>
    </recommendedName>
    <alternativeName>
        <fullName evidence="15">Peroxin-12</fullName>
    </alternativeName>
</protein>
<dbReference type="FunFam" id="3.30.40.10:FF:000357">
    <property type="entry name" value="Peroxisome biogenesis protein 12"/>
    <property type="match status" value="1"/>
</dbReference>
<evidence type="ECO:0000256" key="14">
    <source>
        <dbReference type="ARBA" id="ARBA00045862"/>
    </source>
</evidence>
<evidence type="ECO:0000256" key="10">
    <source>
        <dbReference type="ARBA" id="ARBA00022927"/>
    </source>
</evidence>
<dbReference type="OMA" id="QHYLARC"/>
<reference evidence="17" key="1">
    <citation type="submission" date="2021-08" db="EMBL/GenBank/DDBJ databases">
        <title>WGS assembly of Ceratopteris richardii.</title>
        <authorList>
            <person name="Marchant D.B."/>
            <person name="Chen G."/>
            <person name="Jenkins J."/>
            <person name="Shu S."/>
            <person name="Leebens-Mack J."/>
            <person name="Grimwood J."/>
            <person name="Schmutz J."/>
            <person name="Soltis P."/>
            <person name="Soltis D."/>
            <person name="Chen Z.-H."/>
        </authorList>
    </citation>
    <scope>NUCLEOTIDE SEQUENCE</scope>
    <source>
        <strain evidence="17">Whitten #5841</strain>
        <tissue evidence="17">Leaf</tissue>
    </source>
</reference>
<keyword evidence="8" id="KW-0833">Ubl conjugation pathway</keyword>
<evidence type="ECO:0000256" key="12">
    <source>
        <dbReference type="ARBA" id="ARBA00023136"/>
    </source>
</evidence>
<dbReference type="SMART" id="SM00184">
    <property type="entry name" value="RING"/>
    <property type="match status" value="1"/>
</dbReference>
<keyword evidence="12 15" id="KW-0472">Membrane</keyword>
<keyword evidence="11" id="KW-1133">Transmembrane helix</keyword>
<dbReference type="PANTHER" id="PTHR12888:SF0">
    <property type="entry name" value="PEROXISOME ASSEMBLY PROTEIN 12"/>
    <property type="match status" value="1"/>
</dbReference>
<dbReference type="InterPro" id="IPR006845">
    <property type="entry name" value="Pex_N"/>
</dbReference>
<dbReference type="GO" id="GO:0004842">
    <property type="term" value="F:ubiquitin-protein transferase activity"/>
    <property type="evidence" value="ECO:0007669"/>
    <property type="project" value="TreeGrafter"/>
</dbReference>
<evidence type="ECO:0000256" key="13">
    <source>
        <dbReference type="ARBA" id="ARBA00023140"/>
    </source>
</evidence>
<accession>A0A8T2R7A3</accession>
<evidence type="ECO:0000256" key="3">
    <source>
        <dbReference type="ARBA" id="ARBA00008704"/>
    </source>
</evidence>
<comment type="similarity">
    <text evidence="3 15">Belongs to the pex2/pex10/pex12 family.</text>
</comment>
<dbReference type="InterPro" id="IPR013083">
    <property type="entry name" value="Znf_RING/FYVE/PHD"/>
</dbReference>
<comment type="subcellular location">
    <subcellularLocation>
        <location evidence="1">Peroxisome membrane</location>
        <topology evidence="1">Multi-pass membrane protein</topology>
    </subcellularLocation>
</comment>
<evidence type="ECO:0000256" key="8">
    <source>
        <dbReference type="ARBA" id="ARBA00022786"/>
    </source>
</evidence>
<evidence type="ECO:0000256" key="5">
    <source>
        <dbReference type="ARBA" id="ARBA00022692"/>
    </source>
</evidence>
<dbReference type="Pfam" id="PF04757">
    <property type="entry name" value="Pex2_Pex12"/>
    <property type="match status" value="1"/>
</dbReference>
<dbReference type="PIRSF" id="PIRSF038074">
    <property type="entry name" value="Peroxisome_assembly_p12"/>
    <property type="match status" value="1"/>
</dbReference>
<keyword evidence="7" id="KW-0863">Zinc-finger</keyword>
<evidence type="ECO:0000256" key="11">
    <source>
        <dbReference type="ARBA" id="ARBA00022989"/>
    </source>
</evidence>
<sequence length="385" mass="43702">MLMQVGGVEGSRPTFFEMAAAQQLPASLRAALMYSFGVIAQRRPILHRVLDHSDEAFGLLMLVLEAHSLRTTDASFSESLYGLRRRPVNIMGQLDSQSTLKTSITRRHRYLSLLFLVGLPYLKSKAQGLYESQSRNINHAAMWGRGDADQLDEDSLYAERDPVSSSQSNEDAFHTFRDKLKNFLIRMYPWIHATQEGLSFAYQLLYLLDATHFYTPALQIMGLHVCRASGQELMDASSQIAERRNREFERLRGPRLAQAFQRVALKTLYNALDFAQTGLIASVFLFKMMEWWYQSAEERVTAPTVYPAPPPPPAPKAAEKGIPLPKDRRICPLCLKKRTNPALVASSGYVFCYPCIFSYATQYNRCPITLIPAAPNQIRRLFYDS</sequence>
<gene>
    <name evidence="17" type="ORF">KP509_29G017800</name>
</gene>
<dbReference type="InterPro" id="IPR017375">
    <property type="entry name" value="PEX12"/>
</dbReference>
<keyword evidence="10" id="KW-0653">Protein transport</keyword>
<comment type="caution">
    <text evidence="17">The sequence shown here is derived from an EMBL/GenBank/DDBJ whole genome shotgun (WGS) entry which is preliminary data.</text>
</comment>
<dbReference type="GO" id="GO:0016558">
    <property type="term" value="P:protein import into peroxisome matrix"/>
    <property type="evidence" value="ECO:0007669"/>
    <property type="project" value="UniProtKB-UniRule"/>
</dbReference>
<evidence type="ECO:0000259" key="16">
    <source>
        <dbReference type="SMART" id="SM00184"/>
    </source>
</evidence>
<evidence type="ECO:0000313" key="18">
    <source>
        <dbReference type="Proteomes" id="UP000825935"/>
    </source>
</evidence>
<proteinExistence type="inferred from homology"/>
<dbReference type="CDD" id="cd16451">
    <property type="entry name" value="mRING_PEX12"/>
    <property type="match status" value="1"/>
</dbReference>
<feature type="domain" description="RING-type" evidence="16">
    <location>
        <begin position="331"/>
        <end position="369"/>
    </location>
</feature>
<evidence type="ECO:0000256" key="4">
    <source>
        <dbReference type="ARBA" id="ARBA00022448"/>
    </source>
</evidence>
<evidence type="ECO:0000256" key="15">
    <source>
        <dbReference type="PIRNR" id="PIRNR038074"/>
    </source>
</evidence>
<dbReference type="EMBL" id="CM035434">
    <property type="protein sequence ID" value="KAH7291464.1"/>
    <property type="molecule type" value="Genomic_DNA"/>
</dbReference>
<keyword evidence="5" id="KW-0812">Transmembrane</keyword>
<dbReference type="OrthoDB" id="107372at2759"/>
<dbReference type="EMBL" id="CM035434">
    <property type="protein sequence ID" value="KAH7291459.1"/>
    <property type="molecule type" value="Genomic_DNA"/>
</dbReference>
<keyword evidence="18" id="KW-1185">Reference proteome</keyword>
<dbReference type="InterPro" id="IPR001841">
    <property type="entry name" value="Znf_RING"/>
</dbReference>
<dbReference type="EMBL" id="CM035434">
    <property type="protein sequence ID" value="KAH7291462.1"/>
    <property type="molecule type" value="Genomic_DNA"/>
</dbReference>
<evidence type="ECO:0000256" key="2">
    <source>
        <dbReference type="ARBA" id="ARBA00004906"/>
    </source>
</evidence>
<evidence type="ECO:0000256" key="7">
    <source>
        <dbReference type="ARBA" id="ARBA00022771"/>
    </source>
</evidence>
<dbReference type="GO" id="GO:0008270">
    <property type="term" value="F:zinc ion binding"/>
    <property type="evidence" value="ECO:0007669"/>
    <property type="project" value="UniProtKB-KW"/>
</dbReference>
<evidence type="ECO:0000313" key="17">
    <source>
        <dbReference type="EMBL" id="KAH7291465.1"/>
    </source>
</evidence>
<dbReference type="GO" id="GO:0006513">
    <property type="term" value="P:protein monoubiquitination"/>
    <property type="evidence" value="ECO:0007669"/>
    <property type="project" value="TreeGrafter"/>
</dbReference>
<organism evidence="17 18">
    <name type="scientific">Ceratopteris richardii</name>
    <name type="common">Triangle waterfern</name>
    <dbReference type="NCBI Taxonomy" id="49495"/>
    <lineage>
        <taxon>Eukaryota</taxon>
        <taxon>Viridiplantae</taxon>
        <taxon>Streptophyta</taxon>
        <taxon>Embryophyta</taxon>
        <taxon>Tracheophyta</taxon>
        <taxon>Polypodiopsida</taxon>
        <taxon>Polypodiidae</taxon>
        <taxon>Polypodiales</taxon>
        <taxon>Pteridineae</taxon>
        <taxon>Pteridaceae</taxon>
        <taxon>Parkerioideae</taxon>
        <taxon>Ceratopteris</taxon>
    </lineage>
</organism>
<evidence type="ECO:0000256" key="6">
    <source>
        <dbReference type="ARBA" id="ARBA00022723"/>
    </source>
</evidence>